<dbReference type="CDD" id="cd19756">
    <property type="entry name" value="Bbox2"/>
    <property type="match status" value="1"/>
</dbReference>
<dbReference type="EMBL" id="VSWD01000008">
    <property type="protein sequence ID" value="KAK3094324.1"/>
    <property type="molecule type" value="Genomic_DNA"/>
</dbReference>
<dbReference type="PANTHER" id="PTHR25462:SF296">
    <property type="entry name" value="MEIOTIC P26, ISOFORM F"/>
    <property type="match status" value="1"/>
</dbReference>
<dbReference type="PROSITE" id="PS50119">
    <property type="entry name" value="ZF_BBOX"/>
    <property type="match status" value="1"/>
</dbReference>
<dbReference type="InterPro" id="IPR000315">
    <property type="entry name" value="Znf_B-box"/>
</dbReference>
<evidence type="ECO:0000256" key="1">
    <source>
        <dbReference type="PROSITE-ProRule" id="PRU00024"/>
    </source>
</evidence>
<dbReference type="PANTHER" id="PTHR25462">
    <property type="entry name" value="BONUS, ISOFORM C-RELATED"/>
    <property type="match status" value="1"/>
</dbReference>
<dbReference type="InterPro" id="IPR047153">
    <property type="entry name" value="TRIM45/56/19-like"/>
</dbReference>
<dbReference type="Gene3D" id="2.120.10.30">
    <property type="entry name" value="TolB, C-terminal domain"/>
    <property type="match status" value="1"/>
</dbReference>
<feature type="coiled-coil region" evidence="2">
    <location>
        <begin position="67"/>
        <end position="101"/>
    </location>
</feature>
<dbReference type="AlphaFoldDB" id="A0AA88XYD0"/>
<protein>
    <recommendedName>
        <fullName evidence="3">B box-type domain-containing protein</fullName>
    </recommendedName>
</protein>
<evidence type="ECO:0000259" key="3">
    <source>
        <dbReference type="PROSITE" id="PS50119"/>
    </source>
</evidence>
<feature type="domain" description="B box-type" evidence="3">
    <location>
        <begin position="10"/>
        <end position="51"/>
    </location>
</feature>
<evidence type="ECO:0000256" key="2">
    <source>
        <dbReference type="SAM" id="Coils"/>
    </source>
</evidence>
<organism evidence="4 5">
    <name type="scientific">Pinctada imbricata</name>
    <name type="common">Atlantic pearl-oyster</name>
    <name type="synonym">Pinctada martensii</name>
    <dbReference type="NCBI Taxonomy" id="66713"/>
    <lineage>
        <taxon>Eukaryota</taxon>
        <taxon>Metazoa</taxon>
        <taxon>Spiralia</taxon>
        <taxon>Lophotrochozoa</taxon>
        <taxon>Mollusca</taxon>
        <taxon>Bivalvia</taxon>
        <taxon>Autobranchia</taxon>
        <taxon>Pteriomorphia</taxon>
        <taxon>Pterioida</taxon>
        <taxon>Pterioidea</taxon>
        <taxon>Pteriidae</taxon>
        <taxon>Pinctada</taxon>
    </lineage>
</organism>
<proteinExistence type="predicted"/>
<comment type="caution">
    <text evidence="4">The sequence shown here is derived from an EMBL/GenBank/DDBJ whole genome shotgun (WGS) entry which is preliminary data.</text>
</comment>
<dbReference type="Gene3D" id="3.30.160.60">
    <property type="entry name" value="Classic Zinc Finger"/>
    <property type="match status" value="1"/>
</dbReference>
<accession>A0AA88XYD0</accession>
<dbReference type="GO" id="GO:0008270">
    <property type="term" value="F:zinc ion binding"/>
    <property type="evidence" value="ECO:0007669"/>
    <property type="project" value="UniProtKB-KW"/>
</dbReference>
<dbReference type="SUPFAM" id="SSF63829">
    <property type="entry name" value="Calcium-dependent phosphotriesterase"/>
    <property type="match status" value="1"/>
</dbReference>
<keyword evidence="1" id="KW-0862">Zinc</keyword>
<keyword evidence="1" id="KW-0863">Zinc-finger</keyword>
<reference evidence="4" key="1">
    <citation type="submission" date="2019-08" db="EMBL/GenBank/DDBJ databases">
        <title>The improved chromosome-level genome for the pearl oyster Pinctada fucata martensii using PacBio sequencing and Hi-C.</title>
        <authorList>
            <person name="Zheng Z."/>
        </authorList>
    </citation>
    <scope>NUCLEOTIDE SEQUENCE</scope>
    <source>
        <strain evidence="4">ZZ-2019</strain>
        <tissue evidence="4">Adductor muscle</tissue>
    </source>
</reference>
<dbReference type="InterPro" id="IPR011042">
    <property type="entry name" value="6-blade_b-propeller_TolB-like"/>
</dbReference>
<keyword evidence="1" id="KW-0479">Metal-binding</keyword>
<evidence type="ECO:0000313" key="4">
    <source>
        <dbReference type="EMBL" id="KAK3094324.1"/>
    </source>
</evidence>
<sequence length="480" mass="55617">MAASLYKAQFALRLCERHEKKKLHAFCKTCQEKVCSACVKEDHSSHDWEIISDFLREKKQNLPSECREIRSNQLPRLKNEIDRYEKKIQELDVCLEQNESALNGHRKRYIDKINKLYDVRLAECRQKTEASKQKYMEERDGLKSKVKYLDMITTSLDKDINTLPDHDILDMEQEMRNELEKALFYSADKNTCTKFVPMQINAKAWEKMIDEIHFVSVEEENDIEVSSGIVEGIKPTSDKNVWIKSENEAILTGTAGSPLRRINTCCSDFIISDNGNMIMVLSKKIVIRSEENGQKIAEFHTEPFRPTKVSKTDNDEILVILGDLDDSNLPTSRRMVRRMTLTGKVLHTYEFREDGKTRLFHHPLSTIENKNTDVCTINWPNDDSGEIVILHKDGRVKSTFSLYGWNVNKFKPIDIECDSKSNILFTELYSRAVHMLNADGQYLCKLLQFEEKLVAAVAILGDRLWCGFCNGRVKVYKYKN</sequence>
<name>A0AA88XYD0_PINIB</name>
<dbReference type="Proteomes" id="UP001186944">
    <property type="component" value="Unassembled WGS sequence"/>
</dbReference>
<dbReference type="SMART" id="SM00336">
    <property type="entry name" value="BBOX"/>
    <property type="match status" value="1"/>
</dbReference>
<keyword evidence="2" id="KW-0175">Coiled coil</keyword>
<keyword evidence="5" id="KW-1185">Reference proteome</keyword>
<dbReference type="GO" id="GO:0061630">
    <property type="term" value="F:ubiquitin protein ligase activity"/>
    <property type="evidence" value="ECO:0007669"/>
    <property type="project" value="TreeGrafter"/>
</dbReference>
<evidence type="ECO:0000313" key="5">
    <source>
        <dbReference type="Proteomes" id="UP001186944"/>
    </source>
</evidence>
<gene>
    <name evidence="4" type="ORF">FSP39_000328</name>
</gene>
<dbReference type="Pfam" id="PF00643">
    <property type="entry name" value="zf-B_box"/>
    <property type="match status" value="1"/>
</dbReference>
<dbReference type="SUPFAM" id="SSF57845">
    <property type="entry name" value="B-box zinc-binding domain"/>
    <property type="match status" value="1"/>
</dbReference>